<evidence type="ECO:0000313" key="2">
    <source>
        <dbReference type="EMBL" id="CCI53948.1"/>
    </source>
</evidence>
<keyword evidence="3" id="KW-1185">Reference proteome</keyword>
<dbReference type="EMBL" id="CAJC01000163">
    <property type="protein sequence ID" value="CCI53948.1"/>
    <property type="molecule type" value="Genomic_DNA"/>
</dbReference>
<keyword evidence="1" id="KW-1133">Transmembrane helix</keyword>
<accession>A0A077MFK4</accession>
<name>A0A077MFK4_9MICO</name>
<evidence type="ECO:0000313" key="3">
    <source>
        <dbReference type="Proteomes" id="UP000035720"/>
    </source>
</evidence>
<keyword evidence="1" id="KW-0812">Transmembrane</keyword>
<dbReference type="Proteomes" id="UP000035720">
    <property type="component" value="Unassembled WGS sequence"/>
</dbReference>
<keyword evidence="1" id="KW-0472">Membrane</keyword>
<protein>
    <submittedName>
        <fullName evidence="2">Uncharacterized protein</fullName>
    </submittedName>
</protein>
<comment type="caution">
    <text evidence="2">The sequence shown here is derived from an EMBL/GenBank/DDBJ whole genome shotgun (WGS) entry which is preliminary data.</text>
</comment>
<gene>
    <name evidence="2" type="ORF">BN13_510018</name>
</gene>
<organism evidence="2 3">
    <name type="scientific">Nostocoides jenkinsii Ben 74</name>
    <dbReference type="NCBI Taxonomy" id="1193518"/>
    <lineage>
        <taxon>Bacteria</taxon>
        <taxon>Bacillati</taxon>
        <taxon>Actinomycetota</taxon>
        <taxon>Actinomycetes</taxon>
        <taxon>Micrococcales</taxon>
        <taxon>Intrasporangiaceae</taxon>
        <taxon>Nostocoides</taxon>
    </lineage>
</organism>
<dbReference type="STRING" id="1193518.BN13_510018"/>
<sequence>MARYKGINQISGVDRIVVALMIVVPTSLVLWLVWLPAIGSVCFPSPLEWHRLDR</sequence>
<dbReference type="AlphaFoldDB" id="A0A077MFK4"/>
<reference evidence="2 3" key="1">
    <citation type="journal article" date="2013" name="ISME J.">
        <title>A metabolic model for members of the genus Tetrasphaera involved in enhanced biological phosphorus removal.</title>
        <authorList>
            <person name="Kristiansen R."/>
            <person name="Nguyen H.T.T."/>
            <person name="Saunders A.M."/>
            <person name="Nielsen J.L."/>
            <person name="Wimmer R."/>
            <person name="Le V.Q."/>
            <person name="McIlroy S.J."/>
            <person name="Petrovski S."/>
            <person name="Seviour R.J."/>
            <person name="Calteau A."/>
            <person name="Nielsen K.L."/>
            <person name="Nielsen P.H."/>
        </authorList>
    </citation>
    <scope>NUCLEOTIDE SEQUENCE [LARGE SCALE GENOMIC DNA]</scope>
    <source>
        <strain evidence="2 3">Ben 74</strain>
    </source>
</reference>
<evidence type="ECO:0000256" key="1">
    <source>
        <dbReference type="SAM" id="Phobius"/>
    </source>
</evidence>
<feature type="transmembrane region" description="Helical" evidence="1">
    <location>
        <begin position="12"/>
        <end position="34"/>
    </location>
</feature>
<proteinExistence type="predicted"/>